<evidence type="ECO:0000313" key="2">
    <source>
        <dbReference type="Proteomes" id="UP000808337"/>
    </source>
</evidence>
<sequence>MQEKHLFEYAVIRVVPQVEREEFINVGVILYCSKLNFLDAKWMLDEKLMAQFAPKLDLDELKQNLCAFDIISKGGPEGGTIGMMDMPGRFRWLTATRSTILQPSSVHPGFTDDAEEMLERLYEQLVVRGNQ</sequence>
<protein>
    <submittedName>
        <fullName evidence="1">DUF3037 domain-containing protein</fullName>
    </submittedName>
</protein>
<organism evidence="1 2">
    <name type="scientific">Candidatus Opimibacter skivensis</name>
    <dbReference type="NCBI Taxonomy" id="2982028"/>
    <lineage>
        <taxon>Bacteria</taxon>
        <taxon>Pseudomonadati</taxon>
        <taxon>Bacteroidota</taxon>
        <taxon>Saprospiria</taxon>
        <taxon>Saprospirales</taxon>
        <taxon>Saprospiraceae</taxon>
        <taxon>Candidatus Opimibacter</taxon>
    </lineage>
</organism>
<comment type="caution">
    <text evidence="1">The sequence shown here is derived from an EMBL/GenBank/DDBJ whole genome shotgun (WGS) entry which is preliminary data.</text>
</comment>
<dbReference type="AlphaFoldDB" id="A0A9D7SVK2"/>
<gene>
    <name evidence="1" type="ORF">IPP15_16355</name>
</gene>
<accession>A0A9D7SVK2</accession>
<proteinExistence type="predicted"/>
<evidence type="ECO:0000313" key="1">
    <source>
        <dbReference type="EMBL" id="MBK9983912.1"/>
    </source>
</evidence>
<reference evidence="1 2" key="1">
    <citation type="submission" date="2020-10" db="EMBL/GenBank/DDBJ databases">
        <title>Connecting structure to function with the recovery of over 1000 high-quality activated sludge metagenome-assembled genomes encoding full-length rRNA genes using long-read sequencing.</title>
        <authorList>
            <person name="Singleton C.M."/>
            <person name="Petriglieri F."/>
            <person name="Kristensen J.M."/>
            <person name="Kirkegaard R.H."/>
            <person name="Michaelsen T.Y."/>
            <person name="Andersen M.H."/>
            <person name="Karst S.M."/>
            <person name="Dueholm M.S."/>
            <person name="Nielsen P.H."/>
            <person name="Albertsen M."/>
        </authorList>
    </citation>
    <scope>NUCLEOTIDE SEQUENCE [LARGE SCALE GENOMIC DNA]</scope>
    <source>
        <strain evidence="1">Ribe_18-Q3-R11-54_MAXAC.273</strain>
    </source>
</reference>
<dbReference type="Pfam" id="PF11236">
    <property type="entry name" value="DUF3037"/>
    <property type="match status" value="1"/>
</dbReference>
<dbReference type="EMBL" id="JADKGY010000029">
    <property type="protein sequence ID" value="MBK9983912.1"/>
    <property type="molecule type" value="Genomic_DNA"/>
</dbReference>
<dbReference type="InterPro" id="IPR021398">
    <property type="entry name" value="DUF3037"/>
</dbReference>
<dbReference type="Proteomes" id="UP000808337">
    <property type="component" value="Unassembled WGS sequence"/>
</dbReference>
<name>A0A9D7SVK2_9BACT</name>